<feature type="DNA-binding region" description="H-T-H motif" evidence="4">
    <location>
        <begin position="32"/>
        <end position="51"/>
    </location>
</feature>
<dbReference type="InterPro" id="IPR009057">
    <property type="entry name" value="Homeodomain-like_sf"/>
</dbReference>
<evidence type="ECO:0000256" key="1">
    <source>
        <dbReference type="ARBA" id="ARBA00023015"/>
    </source>
</evidence>
<dbReference type="SUPFAM" id="SSF48498">
    <property type="entry name" value="Tetracyclin repressor-like, C-terminal domain"/>
    <property type="match status" value="1"/>
</dbReference>
<dbReference type="InterPro" id="IPR050109">
    <property type="entry name" value="HTH-type_TetR-like_transc_reg"/>
</dbReference>
<evidence type="ECO:0000256" key="4">
    <source>
        <dbReference type="PROSITE-ProRule" id="PRU00335"/>
    </source>
</evidence>
<evidence type="ECO:0000256" key="3">
    <source>
        <dbReference type="ARBA" id="ARBA00023163"/>
    </source>
</evidence>
<keyword evidence="2 4" id="KW-0238">DNA-binding</keyword>
<evidence type="ECO:0000313" key="6">
    <source>
        <dbReference type="EMBL" id="MDV6229313.1"/>
    </source>
</evidence>
<evidence type="ECO:0000256" key="2">
    <source>
        <dbReference type="ARBA" id="ARBA00023125"/>
    </source>
</evidence>
<dbReference type="EMBL" id="JAWLKE010000001">
    <property type="protein sequence ID" value="MDV6229313.1"/>
    <property type="molecule type" value="Genomic_DNA"/>
</dbReference>
<reference evidence="6 7" key="1">
    <citation type="submission" date="2023-10" db="EMBL/GenBank/DDBJ databases">
        <title>Development of a sustainable strategy for remediation of hydrocarbon-contaminated territories based on the waste exchange concept.</title>
        <authorList>
            <person name="Krivoruchko A."/>
        </authorList>
    </citation>
    <scope>NUCLEOTIDE SEQUENCE [LARGE SCALE GENOMIC DNA]</scope>
    <source>
        <strain evidence="6 7">IEGM 1322</strain>
    </source>
</reference>
<dbReference type="Pfam" id="PF00440">
    <property type="entry name" value="TetR_N"/>
    <property type="match status" value="1"/>
</dbReference>
<sequence length="197" mass="21085">MARPRIHDAELRTRLLEAAAETVAQQGVDSLSLRKLAAAQSTSTTAIYSLFGGRAELLVALFATSFSSFGDAQRGVPVTGDPEVDLRELAIAYREWALRNPHLYAVMFGGVLGSIDVSDEAQVASAAMDPLRAAVARAVADGIMAGAPVELISHSFWAIVHGLVSLELAMPTNSDDETRRAMFEAGTESVLRGWTRQ</sequence>
<dbReference type="InterPro" id="IPR036271">
    <property type="entry name" value="Tet_transcr_reg_TetR-rel_C_sf"/>
</dbReference>
<comment type="caution">
    <text evidence="6">The sequence shown here is derived from an EMBL/GenBank/DDBJ whole genome shotgun (WGS) entry which is preliminary data.</text>
</comment>
<dbReference type="PANTHER" id="PTHR30055:SF243">
    <property type="entry name" value="HTH-TYPE TRANSCRIPTIONAL REGULATOR RV1816"/>
    <property type="match status" value="1"/>
</dbReference>
<dbReference type="SUPFAM" id="SSF46689">
    <property type="entry name" value="Homeodomain-like"/>
    <property type="match status" value="1"/>
</dbReference>
<dbReference type="PROSITE" id="PS50977">
    <property type="entry name" value="HTH_TETR_2"/>
    <property type="match status" value="1"/>
</dbReference>
<keyword evidence="3" id="KW-0804">Transcription</keyword>
<keyword evidence="7" id="KW-1185">Reference proteome</keyword>
<dbReference type="Gene3D" id="1.10.357.10">
    <property type="entry name" value="Tetracycline Repressor, domain 2"/>
    <property type="match status" value="1"/>
</dbReference>
<name>A0ABU4ASV4_9NOCA</name>
<dbReference type="Pfam" id="PF13305">
    <property type="entry name" value="TetR_C_33"/>
    <property type="match status" value="1"/>
</dbReference>
<keyword evidence="1" id="KW-0805">Transcription regulation</keyword>
<protein>
    <submittedName>
        <fullName evidence="6">TetR/AcrR family transcriptional regulator</fullName>
    </submittedName>
</protein>
<gene>
    <name evidence="6" type="ORF">R3P95_02040</name>
</gene>
<organism evidence="6 7">
    <name type="scientific">Rhodococcus cercidiphylli</name>
    <dbReference type="NCBI Taxonomy" id="489916"/>
    <lineage>
        <taxon>Bacteria</taxon>
        <taxon>Bacillati</taxon>
        <taxon>Actinomycetota</taxon>
        <taxon>Actinomycetes</taxon>
        <taxon>Mycobacteriales</taxon>
        <taxon>Nocardiaceae</taxon>
        <taxon>Rhodococcus</taxon>
    </lineage>
</organism>
<dbReference type="InterPro" id="IPR025996">
    <property type="entry name" value="MT1864/Rv1816-like_C"/>
</dbReference>
<evidence type="ECO:0000313" key="7">
    <source>
        <dbReference type="Proteomes" id="UP001185899"/>
    </source>
</evidence>
<dbReference type="InterPro" id="IPR001647">
    <property type="entry name" value="HTH_TetR"/>
</dbReference>
<feature type="domain" description="HTH tetR-type" evidence="5">
    <location>
        <begin position="9"/>
        <end position="69"/>
    </location>
</feature>
<accession>A0ABU4ASV4</accession>
<dbReference type="RefSeq" id="WP_317532414.1">
    <property type="nucleotide sequence ID" value="NZ_JAWLKE010000001.1"/>
</dbReference>
<dbReference type="PANTHER" id="PTHR30055">
    <property type="entry name" value="HTH-TYPE TRANSCRIPTIONAL REGULATOR RUTR"/>
    <property type="match status" value="1"/>
</dbReference>
<proteinExistence type="predicted"/>
<evidence type="ECO:0000259" key="5">
    <source>
        <dbReference type="PROSITE" id="PS50977"/>
    </source>
</evidence>
<dbReference type="Proteomes" id="UP001185899">
    <property type="component" value="Unassembled WGS sequence"/>
</dbReference>